<dbReference type="AlphaFoldDB" id="A0A8T7H7D8"/>
<reference evidence="1" key="1">
    <citation type="submission" date="2020-05" db="EMBL/GenBank/DDBJ databases">
        <title>The first insight into the ecology of ammonia-tolerant syntrophic propionate oxidizing bacteria.</title>
        <authorList>
            <person name="Singh A."/>
            <person name="Schnurer A."/>
            <person name="Westerholm M."/>
        </authorList>
    </citation>
    <scope>NUCLEOTIDE SEQUENCE</scope>
    <source>
        <strain evidence="1">MAG54</strain>
    </source>
</reference>
<name>A0A8T7H7D8_9EURY</name>
<gene>
    <name evidence="1" type="ORF">HQQ74_07990</name>
</gene>
<dbReference type="PROSITE" id="PS51257">
    <property type="entry name" value="PROKAR_LIPOPROTEIN"/>
    <property type="match status" value="1"/>
</dbReference>
<dbReference type="EMBL" id="JABMJE010000116">
    <property type="protein sequence ID" value="NQS78625.1"/>
    <property type="molecule type" value="Genomic_DNA"/>
</dbReference>
<sequence>MAPNRRTNKTILAGAALLVIVVAAIVTAGCTAGTSTPGTVVGLTGVSWSLDS</sequence>
<evidence type="ECO:0000313" key="2">
    <source>
        <dbReference type="Proteomes" id="UP000737555"/>
    </source>
</evidence>
<feature type="non-terminal residue" evidence="1">
    <location>
        <position position="52"/>
    </location>
</feature>
<evidence type="ECO:0000313" key="1">
    <source>
        <dbReference type="EMBL" id="NQS78625.1"/>
    </source>
</evidence>
<proteinExistence type="predicted"/>
<dbReference type="Proteomes" id="UP000737555">
    <property type="component" value="Unassembled WGS sequence"/>
</dbReference>
<protein>
    <submittedName>
        <fullName evidence="1">Uncharacterized protein</fullName>
    </submittedName>
</protein>
<organism evidence="1 2">
    <name type="scientific">Methanoculleus bourgensis</name>
    <dbReference type="NCBI Taxonomy" id="83986"/>
    <lineage>
        <taxon>Archaea</taxon>
        <taxon>Methanobacteriati</taxon>
        <taxon>Methanobacteriota</taxon>
        <taxon>Stenosarchaea group</taxon>
        <taxon>Methanomicrobia</taxon>
        <taxon>Methanomicrobiales</taxon>
        <taxon>Methanomicrobiaceae</taxon>
        <taxon>Methanoculleus</taxon>
    </lineage>
</organism>
<accession>A0A8T7H7D8</accession>
<comment type="caution">
    <text evidence="1">The sequence shown here is derived from an EMBL/GenBank/DDBJ whole genome shotgun (WGS) entry which is preliminary data.</text>
</comment>